<dbReference type="AlphaFoldDB" id="A0A2G9FXV4"/>
<dbReference type="GO" id="GO:0003729">
    <property type="term" value="F:mRNA binding"/>
    <property type="evidence" value="ECO:0007669"/>
    <property type="project" value="InterPro"/>
</dbReference>
<keyword evidence="5" id="KW-1185">Reference proteome</keyword>
<reference evidence="5" key="1">
    <citation type="journal article" date="2018" name="Gigascience">
        <title>Genome assembly of the Pink Ipe (Handroanthus impetiginosus, Bignoniaceae), a highly valued, ecologically keystone Neotropical timber forest tree.</title>
        <authorList>
            <person name="Silva-Junior O.B."/>
            <person name="Grattapaglia D."/>
            <person name="Novaes E."/>
            <person name="Collevatti R.G."/>
        </authorList>
    </citation>
    <scope>NUCLEOTIDE SEQUENCE [LARGE SCALE GENOMIC DNA]</scope>
    <source>
        <strain evidence="5">cv. UFG-1</strain>
    </source>
</reference>
<dbReference type="Pfam" id="PF13041">
    <property type="entry name" value="PPR_2"/>
    <property type="match status" value="1"/>
</dbReference>
<sequence length="238" mass="27475">MPSYPQAYLQNATESWFAAKRASGFSADVLTYGSLIQCCIKSNHLEDAERYFEEMMLAGVNPNEPVMQNMLVLYCKQRNCVRVKEILKFTLNGNWQIDRSMAKKVVNLYRELGRVEELEELLVTLAESNQTSEVLSLVHCSIIRFYAETDRLDDVEYSVGRMLKNGISFSCSEDVEKVICCYFRREAYDRLELFLECITDSYKFTRSNYDLLCAGYKRAGLLERLNLVVNEMKVAGFV</sequence>
<proteinExistence type="inferred from homology"/>
<evidence type="ECO:0000256" key="3">
    <source>
        <dbReference type="PROSITE-ProRule" id="PRU00708"/>
    </source>
</evidence>
<dbReference type="InterPro" id="IPR011990">
    <property type="entry name" value="TPR-like_helical_dom_sf"/>
</dbReference>
<comment type="caution">
    <text evidence="4">The sequence shown here is derived from an EMBL/GenBank/DDBJ whole genome shotgun (WGS) entry which is preliminary data.</text>
</comment>
<dbReference type="InterPro" id="IPR044179">
    <property type="entry name" value="PPR5-like"/>
</dbReference>
<dbReference type="PANTHER" id="PTHR47874:SF4">
    <property type="entry name" value="EXPRESSED PROTEIN"/>
    <property type="match status" value="1"/>
</dbReference>
<evidence type="ECO:0000256" key="2">
    <source>
        <dbReference type="ARBA" id="ARBA00022737"/>
    </source>
</evidence>
<dbReference type="OrthoDB" id="411857at2759"/>
<protein>
    <recommendedName>
        <fullName evidence="6">Pentacotripeptide-repeat region of PRORP domain-containing protein</fullName>
    </recommendedName>
</protein>
<name>A0A2G9FXV4_9LAMI</name>
<evidence type="ECO:0008006" key="6">
    <source>
        <dbReference type="Google" id="ProtNLM"/>
    </source>
</evidence>
<dbReference type="PANTHER" id="PTHR47874">
    <property type="entry name" value="EXPRESSED PROTEIN"/>
    <property type="match status" value="1"/>
</dbReference>
<dbReference type="PROSITE" id="PS51375">
    <property type="entry name" value="PPR"/>
    <property type="match status" value="1"/>
</dbReference>
<dbReference type="STRING" id="429701.A0A2G9FXV4"/>
<evidence type="ECO:0000256" key="1">
    <source>
        <dbReference type="ARBA" id="ARBA00007626"/>
    </source>
</evidence>
<accession>A0A2G9FXV4</accession>
<dbReference type="Gene3D" id="1.25.40.10">
    <property type="entry name" value="Tetratricopeptide repeat domain"/>
    <property type="match status" value="1"/>
</dbReference>
<dbReference type="NCBIfam" id="TIGR00756">
    <property type="entry name" value="PPR"/>
    <property type="match status" value="1"/>
</dbReference>
<dbReference type="InterPro" id="IPR002885">
    <property type="entry name" value="PPR_rpt"/>
</dbReference>
<evidence type="ECO:0000313" key="5">
    <source>
        <dbReference type="Proteomes" id="UP000231279"/>
    </source>
</evidence>
<organism evidence="4 5">
    <name type="scientific">Handroanthus impetiginosus</name>
    <dbReference type="NCBI Taxonomy" id="429701"/>
    <lineage>
        <taxon>Eukaryota</taxon>
        <taxon>Viridiplantae</taxon>
        <taxon>Streptophyta</taxon>
        <taxon>Embryophyta</taxon>
        <taxon>Tracheophyta</taxon>
        <taxon>Spermatophyta</taxon>
        <taxon>Magnoliopsida</taxon>
        <taxon>eudicotyledons</taxon>
        <taxon>Gunneridae</taxon>
        <taxon>Pentapetalae</taxon>
        <taxon>asterids</taxon>
        <taxon>lamiids</taxon>
        <taxon>Lamiales</taxon>
        <taxon>Bignoniaceae</taxon>
        <taxon>Crescentiina</taxon>
        <taxon>Tabebuia alliance</taxon>
        <taxon>Handroanthus</taxon>
    </lineage>
</organism>
<keyword evidence="2" id="KW-0677">Repeat</keyword>
<dbReference type="EMBL" id="NKXS01008997">
    <property type="protein sequence ID" value="PIM97892.1"/>
    <property type="molecule type" value="Genomic_DNA"/>
</dbReference>
<evidence type="ECO:0000313" key="4">
    <source>
        <dbReference type="EMBL" id="PIM97892.1"/>
    </source>
</evidence>
<feature type="repeat" description="PPR" evidence="3">
    <location>
        <begin position="28"/>
        <end position="62"/>
    </location>
</feature>
<comment type="similarity">
    <text evidence="1">Belongs to the PPR family. P subfamily.</text>
</comment>
<dbReference type="Proteomes" id="UP000231279">
    <property type="component" value="Unassembled WGS sequence"/>
</dbReference>
<gene>
    <name evidence="4" type="ORF">CDL12_29631</name>
</gene>